<dbReference type="Proteomes" id="UP000769528">
    <property type="component" value="Unassembled WGS sequence"/>
</dbReference>
<dbReference type="InterPro" id="IPR016024">
    <property type="entry name" value="ARM-type_fold"/>
</dbReference>
<organism evidence="1 2">
    <name type="scientific">Wickerhamomyces mucosus</name>
    <dbReference type="NCBI Taxonomy" id="1378264"/>
    <lineage>
        <taxon>Eukaryota</taxon>
        <taxon>Fungi</taxon>
        <taxon>Dikarya</taxon>
        <taxon>Ascomycota</taxon>
        <taxon>Saccharomycotina</taxon>
        <taxon>Saccharomycetes</taxon>
        <taxon>Phaffomycetales</taxon>
        <taxon>Wickerhamomycetaceae</taxon>
        <taxon>Wickerhamomyces</taxon>
    </lineage>
</organism>
<reference evidence="1" key="1">
    <citation type="journal article" date="2021" name="Open Biol.">
        <title>Shared evolutionary footprints suggest mitochondrial oxidative damage underlies multiple complex I losses in fungi.</title>
        <authorList>
            <person name="Schikora-Tamarit M.A."/>
            <person name="Marcet-Houben M."/>
            <person name="Nosek J."/>
            <person name="Gabaldon T."/>
        </authorList>
    </citation>
    <scope>NUCLEOTIDE SEQUENCE</scope>
    <source>
        <strain evidence="1">CBS6341</strain>
    </source>
</reference>
<accession>A0A9P8PYW4</accession>
<dbReference type="OrthoDB" id="4059796at2759"/>
<evidence type="ECO:0000313" key="1">
    <source>
        <dbReference type="EMBL" id="KAH3680891.1"/>
    </source>
</evidence>
<sequence>MDLEQVLFGLDSFVNDCENDKESFQSVYKDSYIRLLDQLAVLLRNPETRDDELIKLNLFKFVECGTYLVSNLENSSDFRELSLELIRVLANAIADNNINRQVLAKNTNFIKSLGENLKNNFDDDELNERILILLKNLIIDSPDLAKIVSALITENLLIYLGYESHFIANDLFNDLIEFNNYEPSIKTINLFLNKFKNFAESKIEDEDEFTEGLENLSNIIDQLTQDLRLKINNEILEKSLQKSLFEILSILEPLEFVNKLKIQRKIYASIGNISSNLTCHNYRDLPLTLLKESNNGYIVSASMLIIGNSITSAKERTELIDSNNNLTKLILSKYNNLVDPVQFQGILHILKNLISYDTINELFTDDSFKNLELLIEATIRNSKYYTNFTNLLIKFLKKFIVLLNKNQVFQVLDSDIMKFISSTDINDDYNLIILLMINKVIVYDSKYDIKLLLSRGFKLNDNVTIDYLFELTKTLGVVLQHTPDLIFSVFDEETVTLLRSIKSIKDESIGSKAVKNNAQYISGTIINISKDYKIDTELLKTCKEFF</sequence>
<dbReference type="SUPFAM" id="SSF48371">
    <property type="entry name" value="ARM repeat"/>
    <property type="match status" value="1"/>
</dbReference>
<reference evidence="1" key="2">
    <citation type="submission" date="2021-01" db="EMBL/GenBank/DDBJ databases">
        <authorList>
            <person name="Schikora-Tamarit M.A."/>
        </authorList>
    </citation>
    <scope>NUCLEOTIDE SEQUENCE</scope>
    <source>
        <strain evidence="1">CBS6341</strain>
    </source>
</reference>
<protein>
    <submittedName>
        <fullName evidence="1">Uncharacterized protein</fullName>
    </submittedName>
</protein>
<gene>
    <name evidence="1" type="ORF">WICMUC_000034</name>
</gene>
<keyword evidence="2" id="KW-1185">Reference proteome</keyword>
<dbReference type="EMBL" id="JAEUBF010000026">
    <property type="protein sequence ID" value="KAH3680891.1"/>
    <property type="molecule type" value="Genomic_DNA"/>
</dbReference>
<name>A0A9P8PYW4_9ASCO</name>
<comment type="caution">
    <text evidence="1">The sequence shown here is derived from an EMBL/GenBank/DDBJ whole genome shotgun (WGS) entry which is preliminary data.</text>
</comment>
<dbReference type="AlphaFoldDB" id="A0A9P8PYW4"/>
<evidence type="ECO:0000313" key="2">
    <source>
        <dbReference type="Proteomes" id="UP000769528"/>
    </source>
</evidence>
<proteinExistence type="predicted"/>